<dbReference type="OrthoDB" id="1926326at2759"/>
<dbReference type="Proteomes" id="UP000467841">
    <property type="component" value="Unassembled WGS sequence"/>
</dbReference>
<reference evidence="2" key="1">
    <citation type="submission" date="2020-01" db="EMBL/GenBank/DDBJ databases">
        <authorList>
            <person name="Mishra B."/>
        </authorList>
    </citation>
    <scope>NUCLEOTIDE SEQUENCE [LARGE SCALE GENOMIC DNA]</scope>
</reference>
<dbReference type="AlphaFoldDB" id="A0A6D2JP98"/>
<feature type="region of interest" description="Disordered" evidence="1">
    <location>
        <begin position="1"/>
        <end position="69"/>
    </location>
</feature>
<evidence type="ECO:0000313" key="2">
    <source>
        <dbReference type="EMBL" id="CAA7042798.1"/>
    </source>
</evidence>
<gene>
    <name evidence="2" type="ORF">MERR_LOCUS30033</name>
</gene>
<keyword evidence="3" id="KW-1185">Reference proteome</keyword>
<evidence type="ECO:0000313" key="3">
    <source>
        <dbReference type="Proteomes" id="UP000467841"/>
    </source>
</evidence>
<organism evidence="2 3">
    <name type="scientific">Microthlaspi erraticum</name>
    <dbReference type="NCBI Taxonomy" id="1685480"/>
    <lineage>
        <taxon>Eukaryota</taxon>
        <taxon>Viridiplantae</taxon>
        <taxon>Streptophyta</taxon>
        <taxon>Embryophyta</taxon>
        <taxon>Tracheophyta</taxon>
        <taxon>Spermatophyta</taxon>
        <taxon>Magnoliopsida</taxon>
        <taxon>eudicotyledons</taxon>
        <taxon>Gunneridae</taxon>
        <taxon>Pentapetalae</taxon>
        <taxon>rosids</taxon>
        <taxon>malvids</taxon>
        <taxon>Brassicales</taxon>
        <taxon>Brassicaceae</taxon>
        <taxon>Coluteocarpeae</taxon>
        <taxon>Microthlaspi</taxon>
    </lineage>
</organism>
<proteinExistence type="predicted"/>
<protein>
    <submittedName>
        <fullName evidence="2">Uncharacterized protein</fullName>
    </submittedName>
</protein>
<accession>A0A6D2JP98</accession>
<comment type="caution">
    <text evidence="2">The sequence shown here is derived from an EMBL/GenBank/DDBJ whole genome shotgun (WGS) entry which is preliminary data.</text>
</comment>
<feature type="compositionally biased region" description="Polar residues" evidence="1">
    <location>
        <begin position="43"/>
        <end position="60"/>
    </location>
</feature>
<name>A0A6D2JP98_9BRAS</name>
<feature type="compositionally biased region" description="Basic and acidic residues" evidence="1">
    <location>
        <begin position="21"/>
        <end position="36"/>
    </location>
</feature>
<feature type="compositionally biased region" description="Acidic residues" evidence="1">
    <location>
        <begin position="1"/>
        <end position="16"/>
    </location>
</feature>
<dbReference type="EMBL" id="CACVBM020001274">
    <property type="protein sequence ID" value="CAA7042798.1"/>
    <property type="molecule type" value="Genomic_DNA"/>
</dbReference>
<sequence>MERVGEDEEKSIEEEASTSVEETRSDNKDERSRETITELVDTVGSTEEVSTDPSNSQSVTFEDHDVNGYEMEDEQVVELSRRNSRVKPEVSETNTFPYLNKSEGMVLQFQEETPAETEQTNVLFHGLSSLNSPEIHEGTKSS</sequence>
<evidence type="ECO:0000256" key="1">
    <source>
        <dbReference type="SAM" id="MobiDB-lite"/>
    </source>
</evidence>